<dbReference type="SMART" id="SM00448">
    <property type="entry name" value="REC"/>
    <property type="match status" value="1"/>
</dbReference>
<comment type="caution">
    <text evidence="7">The sequence shown here is derived from an EMBL/GenBank/DDBJ whole genome shotgun (WGS) entry which is preliminary data.</text>
</comment>
<keyword evidence="4" id="KW-0597">Phosphoprotein</keyword>
<dbReference type="GO" id="GO:0000160">
    <property type="term" value="P:phosphorelay signal transduction system"/>
    <property type="evidence" value="ECO:0007669"/>
    <property type="project" value="InterPro"/>
</dbReference>
<evidence type="ECO:0000259" key="5">
    <source>
        <dbReference type="PROSITE" id="PS01124"/>
    </source>
</evidence>
<feature type="domain" description="HTH araC/xylS-type" evidence="5">
    <location>
        <begin position="442"/>
        <end position="540"/>
    </location>
</feature>
<keyword evidence="1" id="KW-0805">Transcription regulation</keyword>
<keyword evidence="8" id="KW-1185">Reference proteome</keyword>
<feature type="domain" description="Response regulatory" evidence="6">
    <location>
        <begin position="3"/>
        <end position="120"/>
    </location>
</feature>
<dbReference type="InterPro" id="IPR011006">
    <property type="entry name" value="CheY-like_superfamily"/>
</dbReference>
<evidence type="ECO:0000259" key="6">
    <source>
        <dbReference type="PROSITE" id="PS50110"/>
    </source>
</evidence>
<dbReference type="EMBL" id="JANIPJ010000020">
    <property type="protein sequence ID" value="MCR2806814.1"/>
    <property type="molecule type" value="Genomic_DNA"/>
</dbReference>
<dbReference type="InterPro" id="IPR020449">
    <property type="entry name" value="Tscrpt_reg_AraC-type_HTH"/>
</dbReference>
<dbReference type="SUPFAM" id="SSF52172">
    <property type="entry name" value="CheY-like"/>
    <property type="match status" value="1"/>
</dbReference>
<organism evidence="7 8">
    <name type="scientific">Paenibacillus soyae</name>
    <dbReference type="NCBI Taxonomy" id="2969249"/>
    <lineage>
        <taxon>Bacteria</taxon>
        <taxon>Bacillati</taxon>
        <taxon>Bacillota</taxon>
        <taxon>Bacilli</taxon>
        <taxon>Bacillales</taxon>
        <taxon>Paenibacillaceae</taxon>
        <taxon>Paenibacillus</taxon>
    </lineage>
</organism>
<evidence type="ECO:0000256" key="3">
    <source>
        <dbReference type="ARBA" id="ARBA00023163"/>
    </source>
</evidence>
<dbReference type="GO" id="GO:0043565">
    <property type="term" value="F:sequence-specific DNA binding"/>
    <property type="evidence" value="ECO:0007669"/>
    <property type="project" value="InterPro"/>
</dbReference>
<dbReference type="InterPro" id="IPR009057">
    <property type="entry name" value="Homeodomain-like_sf"/>
</dbReference>
<dbReference type="RefSeq" id="WP_257450668.1">
    <property type="nucleotide sequence ID" value="NZ_JANIPJ010000020.1"/>
</dbReference>
<dbReference type="Gene3D" id="1.10.10.60">
    <property type="entry name" value="Homeodomain-like"/>
    <property type="match status" value="2"/>
</dbReference>
<evidence type="ECO:0000313" key="8">
    <source>
        <dbReference type="Proteomes" id="UP001141950"/>
    </source>
</evidence>
<dbReference type="PANTHER" id="PTHR43280">
    <property type="entry name" value="ARAC-FAMILY TRANSCRIPTIONAL REGULATOR"/>
    <property type="match status" value="1"/>
</dbReference>
<gene>
    <name evidence="7" type="ORF">NQZ67_23300</name>
</gene>
<dbReference type="PANTHER" id="PTHR43280:SF28">
    <property type="entry name" value="HTH-TYPE TRANSCRIPTIONAL ACTIVATOR RHAS"/>
    <property type="match status" value="1"/>
</dbReference>
<dbReference type="AlphaFoldDB" id="A0A9X2MU16"/>
<dbReference type="SMART" id="SM00342">
    <property type="entry name" value="HTH_ARAC"/>
    <property type="match status" value="1"/>
</dbReference>
<dbReference type="InterPro" id="IPR001789">
    <property type="entry name" value="Sig_transdc_resp-reg_receiver"/>
</dbReference>
<dbReference type="Proteomes" id="UP001141950">
    <property type="component" value="Unassembled WGS sequence"/>
</dbReference>
<dbReference type="PROSITE" id="PS50110">
    <property type="entry name" value="RESPONSE_REGULATORY"/>
    <property type="match status" value="1"/>
</dbReference>
<dbReference type="InterPro" id="IPR018060">
    <property type="entry name" value="HTH_AraC"/>
</dbReference>
<dbReference type="InterPro" id="IPR018062">
    <property type="entry name" value="HTH_AraC-typ_CS"/>
</dbReference>
<dbReference type="CDD" id="cd17536">
    <property type="entry name" value="REC_YesN-like"/>
    <property type="match status" value="1"/>
</dbReference>
<dbReference type="PRINTS" id="PR00032">
    <property type="entry name" value="HTHARAC"/>
</dbReference>
<keyword evidence="2" id="KW-0238">DNA-binding</keyword>
<dbReference type="PROSITE" id="PS01124">
    <property type="entry name" value="HTH_ARAC_FAMILY_2"/>
    <property type="match status" value="1"/>
</dbReference>
<proteinExistence type="predicted"/>
<dbReference type="GO" id="GO:0003700">
    <property type="term" value="F:DNA-binding transcription factor activity"/>
    <property type="evidence" value="ECO:0007669"/>
    <property type="project" value="InterPro"/>
</dbReference>
<dbReference type="Pfam" id="PF12833">
    <property type="entry name" value="HTH_18"/>
    <property type="match status" value="1"/>
</dbReference>
<evidence type="ECO:0000256" key="1">
    <source>
        <dbReference type="ARBA" id="ARBA00023015"/>
    </source>
</evidence>
<name>A0A9X2MU16_9BACL</name>
<accession>A0A9X2MU16</accession>
<keyword evidence="3" id="KW-0804">Transcription</keyword>
<sequence>MRRLLIVDDEAIITDGLAEIFGGLGLPGLEICKAYSGGEALDWLNSTRIDIVLSDIRMPELDGLELLEVIRRGWPRCRVIFLTGYNDFDSVYKAIQAWGVRYLLKTEGYAKVIAEVKEVLRELDEGHRTEVLLQQAREQRNTLETLAQGNYFRHLLLGTENRSPERLLEDFRKLNIPLEPANRILLILGSLVHAAPCSSYADRQEAALAAKLLGDAYFQEKTNCVGLVDRYGDLLWMLQPASGAAGDGDPFEGIVRFLEGTLELVQEACLESLGMETAFTICSTPFTWEALPSAYDRLRQMQHHRAGDGSSMVMTIQANPLDMTGQSQEGLRAEKLEPLAGLLEAGRRDEFLESLSDLSESVLSDPACEAIQVMELYYSVSLMLLSYVNRRQLGDRISAIELMRFEGHVSWQEAFLYLARTADHLFSLRRTGESSRAKSVIEGICSYVEEHIAEDLSIVRLAARFHFNPAYLSRLFKQGSGQNLSDYIEEARIRQAKRLLVSGERRVHEVGARVGYESPHSFTRFFKKATGMTPQEFRESHREAAT</sequence>
<evidence type="ECO:0000256" key="4">
    <source>
        <dbReference type="PROSITE-ProRule" id="PRU00169"/>
    </source>
</evidence>
<dbReference type="SUPFAM" id="SSF46689">
    <property type="entry name" value="Homeodomain-like"/>
    <property type="match status" value="2"/>
</dbReference>
<dbReference type="Gene3D" id="3.40.50.2300">
    <property type="match status" value="1"/>
</dbReference>
<reference evidence="7" key="1">
    <citation type="submission" date="2022-08" db="EMBL/GenBank/DDBJ databases">
        <title>The genomic sequence of strain Paenibacillus sp. SCIV0701.</title>
        <authorList>
            <person name="Zhao H."/>
        </authorList>
    </citation>
    <scope>NUCLEOTIDE SEQUENCE</scope>
    <source>
        <strain evidence="7">SCIV0701</strain>
    </source>
</reference>
<feature type="modified residue" description="4-aspartylphosphate" evidence="4">
    <location>
        <position position="55"/>
    </location>
</feature>
<dbReference type="Pfam" id="PF00072">
    <property type="entry name" value="Response_reg"/>
    <property type="match status" value="1"/>
</dbReference>
<evidence type="ECO:0000256" key="2">
    <source>
        <dbReference type="ARBA" id="ARBA00023125"/>
    </source>
</evidence>
<evidence type="ECO:0000313" key="7">
    <source>
        <dbReference type="EMBL" id="MCR2806814.1"/>
    </source>
</evidence>
<protein>
    <submittedName>
        <fullName evidence="7">Helix-turn-helix domain-containing protein</fullName>
    </submittedName>
</protein>
<dbReference type="PROSITE" id="PS00041">
    <property type="entry name" value="HTH_ARAC_FAMILY_1"/>
    <property type="match status" value="1"/>
</dbReference>